<keyword evidence="3" id="KW-1185">Reference proteome</keyword>
<accession>A0A9P4LP56</accession>
<organism evidence="2 3">
    <name type="scientific">Setomelanomma holmii</name>
    <dbReference type="NCBI Taxonomy" id="210430"/>
    <lineage>
        <taxon>Eukaryota</taxon>
        <taxon>Fungi</taxon>
        <taxon>Dikarya</taxon>
        <taxon>Ascomycota</taxon>
        <taxon>Pezizomycotina</taxon>
        <taxon>Dothideomycetes</taxon>
        <taxon>Pleosporomycetidae</taxon>
        <taxon>Pleosporales</taxon>
        <taxon>Pleosporineae</taxon>
        <taxon>Phaeosphaeriaceae</taxon>
        <taxon>Setomelanomma</taxon>
    </lineage>
</organism>
<dbReference type="Pfam" id="PF06985">
    <property type="entry name" value="HET"/>
    <property type="match status" value="1"/>
</dbReference>
<evidence type="ECO:0000313" key="2">
    <source>
        <dbReference type="EMBL" id="KAF2031890.1"/>
    </source>
</evidence>
<dbReference type="EMBL" id="ML978177">
    <property type="protein sequence ID" value="KAF2031890.1"/>
    <property type="molecule type" value="Genomic_DNA"/>
</dbReference>
<dbReference type="PANTHER" id="PTHR10622">
    <property type="entry name" value="HET DOMAIN-CONTAINING PROTEIN"/>
    <property type="match status" value="1"/>
</dbReference>
<dbReference type="InterPro" id="IPR010730">
    <property type="entry name" value="HET"/>
</dbReference>
<name>A0A9P4LP56_9PLEO</name>
<reference evidence="2" key="1">
    <citation type="journal article" date="2020" name="Stud. Mycol.">
        <title>101 Dothideomycetes genomes: a test case for predicting lifestyles and emergence of pathogens.</title>
        <authorList>
            <person name="Haridas S."/>
            <person name="Albert R."/>
            <person name="Binder M."/>
            <person name="Bloem J."/>
            <person name="Labutti K."/>
            <person name="Salamov A."/>
            <person name="Andreopoulos B."/>
            <person name="Baker S."/>
            <person name="Barry K."/>
            <person name="Bills G."/>
            <person name="Bluhm B."/>
            <person name="Cannon C."/>
            <person name="Castanera R."/>
            <person name="Culley D."/>
            <person name="Daum C."/>
            <person name="Ezra D."/>
            <person name="Gonzalez J."/>
            <person name="Henrissat B."/>
            <person name="Kuo A."/>
            <person name="Liang C."/>
            <person name="Lipzen A."/>
            <person name="Lutzoni F."/>
            <person name="Magnuson J."/>
            <person name="Mondo S."/>
            <person name="Nolan M."/>
            <person name="Ohm R."/>
            <person name="Pangilinan J."/>
            <person name="Park H.-J."/>
            <person name="Ramirez L."/>
            <person name="Alfaro M."/>
            <person name="Sun H."/>
            <person name="Tritt A."/>
            <person name="Yoshinaga Y."/>
            <person name="Zwiers L.-H."/>
            <person name="Turgeon B."/>
            <person name="Goodwin S."/>
            <person name="Spatafora J."/>
            <person name="Crous P."/>
            <person name="Grigoriev I."/>
        </authorList>
    </citation>
    <scope>NUCLEOTIDE SEQUENCE</scope>
    <source>
        <strain evidence="2">CBS 110217</strain>
    </source>
</reference>
<dbReference type="AlphaFoldDB" id="A0A9P4LP56"/>
<feature type="domain" description="Heterokaryon incompatibility" evidence="1">
    <location>
        <begin position="10"/>
        <end position="140"/>
    </location>
</feature>
<dbReference type="PANTHER" id="PTHR10622:SF10">
    <property type="entry name" value="HET DOMAIN-CONTAINING PROTEIN"/>
    <property type="match status" value="1"/>
</dbReference>
<protein>
    <submittedName>
        <fullName evidence="2">HET-domain-containing protein</fullName>
    </submittedName>
</protein>
<feature type="non-terminal residue" evidence="2">
    <location>
        <position position="1"/>
    </location>
</feature>
<evidence type="ECO:0000259" key="1">
    <source>
        <dbReference type="Pfam" id="PF06985"/>
    </source>
</evidence>
<gene>
    <name evidence="2" type="ORF">EK21DRAFT_50745</name>
</gene>
<comment type="caution">
    <text evidence="2">The sequence shown here is derived from an EMBL/GenBank/DDBJ whole genome shotgun (WGS) entry which is preliminary data.</text>
</comment>
<evidence type="ECO:0000313" key="3">
    <source>
        <dbReference type="Proteomes" id="UP000799777"/>
    </source>
</evidence>
<proteinExistence type="predicted"/>
<dbReference type="Proteomes" id="UP000799777">
    <property type="component" value="Unassembled WGS sequence"/>
</dbReference>
<feature type="non-terminal residue" evidence="2">
    <location>
        <position position="305"/>
    </location>
</feature>
<dbReference type="OrthoDB" id="674604at2759"/>
<sequence length="305" mass="35084">DLIGDQTPPYAIISHTWGPDDEEVTFQELITGASKQKIGYAKIQRCGEQALQDGLQYFWIDTCSIDKLSSAELSEAINSMFKWYQRANVCYVYLSDVTAEKNPSWILPSDEHLEEDEQARLENSSFAKSRWFTRGWTLQELLALKQIQFFDRNWTRLGNLKDLLAAVVHITKIDKNVLDMTQGWFLSDICIARRLSWAAKRQTTRIEDQAYCPMGIFNVRMPLLYGEGAHAFVRLQEEILKNTDNDSFLAWDVPSHIDRETDRRYERLLAPSPACFEGGNKLIKTVLADQDQPWSMSNLGLTITM</sequence>